<dbReference type="AlphaFoldDB" id="A0A6H2C4R3"/>
<reference evidence="1 2" key="2">
    <citation type="submission" date="2020-04" db="EMBL/GenBank/DDBJ databases">
        <authorList>
            <person name="Fomenkov A."/>
            <person name="Anton B.P."/>
            <person name="Roberts R.J."/>
        </authorList>
    </citation>
    <scope>NUCLEOTIDE SEQUENCE [LARGE SCALE GENOMIC DNA]</scope>
    <source>
        <strain evidence="1 2">CCAP 1403/13f</strain>
    </source>
</reference>
<accession>A0A6H2C4R3</accession>
<protein>
    <submittedName>
        <fullName evidence="1">Uncharacterized protein</fullName>
    </submittedName>
</protein>
<dbReference type="RefSeq" id="WP_168697021.1">
    <property type="nucleotide sequence ID" value="NZ_CP051206.1"/>
</dbReference>
<name>A0A6H2C4R3_DOLFA</name>
<evidence type="ECO:0000313" key="2">
    <source>
        <dbReference type="Proteomes" id="UP000502433"/>
    </source>
</evidence>
<dbReference type="KEGG" id="dfs:HGD76_21850"/>
<proteinExistence type="predicted"/>
<dbReference type="EMBL" id="CP051206">
    <property type="protein sequence ID" value="QJB46433.1"/>
    <property type="molecule type" value="Genomic_DNA"/>
</dbReference>
<reference evidence="1 2" key="1">
    <citation type="submission" date="2020-04" db="EMBL/GenBank/DDBJ databases">
        <title>Genome-Wide Identification of 5-Methylcytosine Sites in Bacterial Genomes By High-Throughput Sequencing of MspJI Restriction Fragments.</title>
        <authorList>
            <person name="Wu V."/>
        </authorList>
    </citation>
    <scope>NUCLEOTIDE SEQUENCE [LARGE SCALE GENOMIC DNA]</scope>
    <source>
        <strain evidence="1 2">CCAP 1403/13f</strain>
    </source>
</reference>
<dbReference type="Proteomes" id="UP000502433">
    <property type="component" value="Chromosome"/>
</dbReference>
<evidence type="ECO:0000313" key="1">
    <source>
        <dbReference type="EMBL" id="QJB46433.1"/>
    </source>
</evidence>
<sequence>MCNDLFRESECKEFCDTRKTIVVRDSGNKQEYRITNKNGKEICKIKVDGCLIKEGERCDYLILSCEDKSAFFVELKGHDLQKALSQIDSSINKLKDEIPELQEFKIYARIVLNRNPTPDINSSIEIKLKKRLKQQNGKDSGDLIKYKSQVLEENQIPDFFKKSGI</sequence>
<organism evidence="1 2">
    <name type="scientific">Dolichospermum flos-aquae CCAP 1403/13F</name>
    <dbReference type="NCBI Taxonomy" id="315271"/>
    <lineage>
        <taxon>Bacteria</taxon>
        <taxon>Bacillati</taxon>
        <taxon>Cyanobacteriota</taxon>
        <taxon>Cyanophyceae</taxon>
        <taxon>Nostocales</taxon>
        <taxon>Aphanizomenonaceae</taxon>
        <taxon>Dolichospermum</taxon>
    </lineage>
</organism>
<gene>
    <name evidence="1" type="ORF">HGD76_21850</name>
</gene>